<dbReference type="RefSeq" id="WP_344705531.1">
    <property type="nucleotide sequence ID" value="NZ_BAABBQ010000001.1"/>
</dbReference>
<evidence type="ECO:0000313" key="3">
    <source>
        <dbReference type="Proteomes" id="UP001500235"/>
    </source>
</evidence>
<keyword evidence="3" id="KW-1185">Reference proteome</keyword>
<reference evidence="3" key="1">
    <citation type="journal article" date="2019" name="Int. J. Syst. Evol. Microbiol.">
        <title>The Global Catalogue of Microorganisms (GCM) 10K type strain sequencing project: providing services to taxonomists for standard genome sequencing and annotation.</title>
        <authorList>
            <consortium name="The Broad Institute Genomics Platform"/>
            <consortium name="The Broad Institute Genome Sequencing Center for Infectious Disease"/>
            <person name="Wu L."/>
            <person name="Ma J."/>
        </authorList>
    </citation>
    <scope>NUCLEOTIDE SEQUENCE [LARGE SCALE GENOMIC DNA]</scope>
    <source>
        <strain evidence="3">JCM 17563</strain>
    </source>
</reference>
<comment type="caution">
    <text evidence="2">The sequence shown here is derived from an EMBL/GenBank/DDBJ whole genome shotgun (WGS) entry which is preliminary data.</text>
</comment>
<accession>A0ABP7S9Z5</accession>
<sequence length="233" mass="26210">MADDEFDGLFEQLNNPFGRLLGGAALLAGFYLLMSPPRKPPLSDAERRARIEAQASKSRRDAARRRAEDDRARERRLARDAAVRDFMKGEGDKLYRAQAELRFGLGEPFADAVLTKRPRDFRVLSFVVTSPSAGSHLDAWWDEADREGGLRLLCDGEQVWSLAFELHGTDLRQRHADGSEPGVRWAPLACRMLAHPDSPFRTITLYRADAPAIRQRIMEQFSATLEGEDGEQA</sequence>
<organism evidence="2 3">
    <name type="scientific">Sphingomonas swuensis</name>
    <dbReference type="NCBI Taxonomy" id="977800"/>
    <lineage>
        <taxon>Bacteria</taxon>
        <taxon>Pseudomonadati</taxon>
        <taxon>Pseudomonadota</taxon>
        <taxon>Alphaproteobacteria</taxon>
        <taxon>Sphingomonadales</taxon>
        <taxon>Sphingomonadaceae</taxon>
        <taxon>Sphingomonas</taxon>
    </lineage>
</organism>
<feature type="compositionally biased region" description="Basic and acidic residues" evidence="1">
    <location>
        <begin position="58"/>
        <end position="71"/>
    </location>
</feature>
<gene>
    <name evidence="2" type="ORF">GCM10022280_02000</name>
</gene>
<dbReference type="EMBL" id="BAABBQ010000001">
    <property type="protein sequence ID" value="GAA4008844.1"/>
    <property type="molecule type" value="Genomic_DNA"/>
</dbReference>
<evidence type="ECO:0000256" key="1">
    <source>
        <dbReference type="SAM" id="MobiDB-lite"/>
    </source>
</evidence>
<name>A0ABP7S9Z5_9SPHN</name>
<protein>
    <submittedName>
        <fullName evidence="2">Uncharacterized protein</fullName>
    </submittedName>
</protein>
<feature type="region of interest" description="Disordered" evidence="1">
    <location>
        <begin position="51"/>
        <end position="71"/>
    </location>
</feature>
<proteinExistence type="predicted"/>
<dbReference type="Proteomes" id="UP001500235">
    <property type="component" value="Unassembled WGS sequence"/>
</dbReference>
<evidence type="ECO:0000313" key="2">
    <source>
        <dbReference type="EMBL" id="GAA4008844.1"/>
    </source>
</evidence>